<feature type="transmembrane region" description="Helical" evidence="1">
    <location>
        <begin position="61"/>
        <end position="83"/>
    </location>
</feature>
<keyword evidence="3" id="KW-1185">Reference proteome</keyword>
<feature type="transmembrane region" description="Helical" evidence="1">
    <location>
        <begin position="211"/>
        <end position="229"/>
    </location>
</feature>
<dbReference type="KEGG" id="fbe:FF125_09565"/>
<gene>
    <name evidence="2" type="ORF">FF125_09565</name>
</gene>
<feature type="transmembrane region" description="Helical" evidence="1">
    <location>
        <begin position="177"/>
        <end position="199"/>
    </location>
</feature>
<feature type="transmembrane region" description="Helical" evidence="1">
    <location>
        <begin position="90"/>
        <end position="108"/>
    </location>
</feature>
<evidence type="ECO:0000313" key="2">
    <source>
        <dbReference type="EMBL" id="QCX38668.1"/>
    </source>
</evidence>
<protein>
    <recommendedName>
        <fullName evidence="4">DUF998 domain-containing protein</fullName>
    </recommendedName>
</protein>
<dbReference type="AlphaFoldDB" id="A0A5B7TQZ9"/>
<sequence>MQADVKKFLGLDFNTNRPWLDNTYTLRKLIGLLGILLPLLLPLFLYLYSGHVPPLESISHYYYTQSQSVFTIIISLMAIFLMIYKGKDPVDFYISFIAGFFALMVILFPTSNIDAANTSLSNAYIITIPTDNTVRIAFHYISAAIFLGCLTYMSFFQFTKSNVPKNERTPQKLTRNTIYKICGAFMCIGLLVMLLGLLNVIDETVYTKLRLTFWMETLAVFSFGLSWLVKGEAILGDK</sequence>
<evidence type="ECO:0008006" key="4">
    <source>
        <dbReference type="Google" id="ProtNLM"/>
    </source>
</evidence>
<keyword evidence="1" id="KW-0472">Membrane</keyword>
<feature type="transmembrane region" description="Helical" evidence="1">
    <location>
        <begin position="29"/>
        <end position="49"/>
    </location>
</feature>
<proteinExistence type="predicted"/>
<keyword evidence="1" id="KW-1133">Transmembrane helix</keyword>
<organism evidence="2 3">
    <name type="scientific">Aureibaculum algae</name>
    <dbReference type="NCBI Taxonomy" id="2584122"/>
    <lineage>
        <taxon>Bacteria</taxon>
        <taxon>Pseudomonadati</taxon>
        <taxon>Bacteroidota</taxon>
        <taxon>Flavobacteriia</taxon>
        <taxon>Flavobacteriales</taxon>
        <taxon>Flavobacteriaceae</taxon>
        <taxon>Aureibaculum</taxon>
    </lineage>
</organism>
<dbReference type="Proteomes" id="UP000306229">
    <property type="component" value="Chromosome"/>
</dbReference>
<accession>A0A5B7TQZ9</accession>
<reference evidence="2 3" key="1">
    <citation type="submission" date="2019-05" db="EMBL/GenBank/DDBJ databases">
        <title>Algicella ahnfeltiae gen. nov., sp. nov., a novel marine bacterium of the family Flavobacteriaceae isolated from a red alga.</title>
        <authorList>
            <person name="Nedashkovskaya O.I."/>
            <person name="Kukhlevskiy A.D."/>
            <person name="Kim S.-G."/>
            <person name="Zhukova N.V."/>
            <person name="Mikhailov V.V."/>
        </authorList>
    </citation>
    <scope>NUCLEOTIDE SEQUENCE [LARGE SCALE GENOMIC DNA]</scope>
    <source>
        <strain evidence="2 3">10Alg115</strain>
    </source>
</reference>
<evidence type="ECO:0000256" key="1">
    <source>
        <dbReference type="SAM" id="Phobius"/>
    </source>
</evidence>
<name>A0A5B7TQZ9_9FLAO</name>
<keyword evidence="1" id="KW-0812">Transmembrane</keyword>
<dbReference type="RefSeq" id="WP_138949560.1">
    <property type="nucleotide sequence ID" value="NZ_CP040749.1"/>
</dbReference>
<evidence type="ECO:0000313" key="3">
    <source>
        <dbReference type="Proteomes" id="UP000306229"/>
    </source>
</evidence>
<feature type="transmembrane region" description="Helical" evidence="1">
    <location>
        <begin position="137"/>
        <end position="156"/>
    </location>
</feature>
<dbReference type="OrthoDB" id="9803163at2"/>
<dbReference type="EMBL" id="CP040749">
    <property type="protein sequence ID" value="QCX38668.1"/>
    <property type="molecule type" value="Genomic_DNA"/>
</dbReference>